<dbReference type="AlphaFoldDB" id="A0A9N8ZZT1"/>
<reference evidence="1" key="1">
    <citation type="submission" date="2021-06" db="EMBL/GenBank/DDBJ databases">
        <authorList>
            <person name="Kallberg Y."/>
            <person name="Tangrot J."/>
            <person name="Rosling A."/>
        </authorList>
    </citation>
    <scope>NUCLEOTIDE SEQUENCE</scope>
    <source>
        <strain evidence="1">MT106</strain>
    </source>
</reference>
<proteinExistence type="predicted"/>
<evidence type="ECO:0000313" key="1">
    <source>
        <dbReference type="EMBL" id="CAG8512030.1"/>
    </source>
</evidence>
<name>A0A9N8ZZT1_9GLOM</name>
<protein>
    <submittedName>
        <fullName evidence="1">9929_t:CDS:1</fullName>
    </submittedName>
</protein>
<keyword evidence="2" id="KW-1185">Reference proteome</keyword>
<sequence length="65" mass="7627">MSDDDETYDVEAILDRRTKKEWSRGIRNKVVKVVSTPILQFSIDSHNYDVDMDPSPFTEAKNEFF</sequence>
<comment type="caution">
    <text evidence="1">The sequence shown here is derived from an EMBL/GenBank/DDBJ whole genome shotgun (WGS) entry which is preliminary data.</text>
</comment>
<accession>A0A9N8ZZT1</accession>
<dbReference type="Proteomes" id="UP000789831">
    <property type="component" value="Unassembled WGS sequence"/>
</dbReference>
<gene>
    <name evidence="1" type="ORF">AGERDE_LOCUS4792</name>
</gene>
<dbReference type="EMBL" id="CAJVPL010000583">
    <property type="protein sequence ID" value="CAG8512030.1"/>
    <property type="molecule type" value="Genomic_DNA"/>
</dbReference>
<evidence type="ECO:0000313" key="2">
    <source>
        <dbReference type="Proteomes" id="UP000789831"/>
    </source>
</evidence>
<organism evidence="1 2">
    <name type="scientific">Ambispora gerdemannii</name>
    <dbReference type="NCBI Taxonomy" id="144530"/>
    <lineage>
        <taxon>Eukaryota</taxon>
        <taxon>Fungi</taxon>
        <taxon>Fungi incertae sedis</taxon>
        <taxon>Mucoromycota</taxon>
        <taxon>Glomeromycotina</taxon>
        <taxon>Glomeromycetes</taxon>
        <taxon>Archaeosporales</taxon>
        <taxon>Ambisporaceae</taxon>
        <taxon>Ambispora</taxon>
    </lineage>
</organism>